<evidence type="ECO:0000256" key="3">
    <source>
        <dbReference type="ARBA" id="ARBA00022679"/>
    </source>
</evidence>
<feature type="domain" description="Response regulatory" evidence="7">
    <location>
        <begin position="3"/>
        <end position="119"/>
    </location>
</feature>
<evidence type="ECO:0000313" key="10">
    <source>
        <dbReference type="Proteomes" id="UP000702425"/>
    </source>
</evidence>
<accession>A0ABX2D2X2</accession>
<keyword evidence="5" id="KW-0597">Phosphoprotein</keyword>
<feature type="domain" description="Histidine kinase" evidence="6">
    <location>
        <begin position="275"/>
        <end position="490"/>
    </location>
</feature>
<dbReference type="SMART" id="SM00387">
    <property type="entry name" value="HATPase_c"/>
    <property type="match status" value="1"/>
</dbReference>
<dbReference type="InterPro" id="IPR001789">
    <property type="entry name" value="Sig_transdc_resp-reg_receiver"/>
</dbReference>
<dbReference type="GO" id="GO:0004673">
    <property type="term" value="F:protein histidine kinase activity"/>
    <property type="evidence" value="ECO:0007669"/>
    <property type="project" value="UniProtKB-EC"/>
</dbReference>
<dbReference type="Proteomes" id="UP000702425">
    <property type="component" value="Unassembled WGS sequence"/>
</dbReference>
<gene>
    <name evidence="9" type="primary">cph1_9</name>
    <name evidence="9" type="ORF">E5S67_04751</name>
</gene>
<feature type="modified residue" description="4-aspartylphosphate" evidence="5">
    <location>
        <position position="54"/>
    </location>
</feature>
<dbReference type="PROSITE" id="PS50110">
    <property type="entry name" value="RESPONSE_REGULATORY"/>
    <property type="match status" value="1"/>
</dbReference>
<dbReference type="PROSITE" id="PS50109">
    <property type="entry name" value="HIS_KIN"/>
    <property type="match status" value="1"/>
</dbReference>
<keyword evidence="4" id="KW-0418">Kinase</keyword>
<comment type="catalytic activity">
    <reaction evidence="1">
        <text>ATP + protein L-histidine = ADP + protein N-phospho-L-histidine.</text>
        <dbReference type="EC" id="2.7.13.3"/>
    </reaction>
</comment>
<dbReference type="InterPro" id="IPR005467">
    <property type="entry name" value="His_kinase_dom"/>
</dbReference>
<evidence type="ECO:0000256" key="4">
    <source>
        <dbReference type="ARBA" id="ARBA00022777"/>
    </source>
</evidence>
<evidence type="ECO:0000259" key="8">
    <source>
        <dbReference type="PROSITE" id="PS50113"/>
    </source>
</evidence>
<dbReference type="PANTHER" id="PTHR42878:SF15">
    <property type="entry name" value="BACTERIOPHYTOCHROME"/>
    <property type="match status" value="1"/>
</dbReference>
<name>A0ABX2D2X2_9CYAN</name>
<comment type="caution">
    <text evidence="9">The sequence shown here is derived from an EMBL/GenBank/DDBJ whole genome shotgun (WGS) entry which is preliminary data.</text>
</comment>
<reference evidence="9 10" key="1">
    <citation type="journal article" date="2020" name="Sci. Rep.">
        <title>A novel cyanobacterial geosmin producer, revising GeoA distribution and dispersion patterns in Bacteria.</title>
        <authorList>
            <person name="Churro C."/>
            <person name="Semedo-Aguiar A.P."/>
            <person name="Silva A.D."/>
            <person name="Pereira-Leal J.B."/>
            <person name="Leite R.B."/>
        </authorList>
    </citation>
    <scope>NUCLEOTIDE SEQUENCE [LARGE SCALE GENOMIC DNA]</scope>
    <source>
        <strain evidence="9 10">IPMA8</strain>
    </source>
</reference>
<dbReference type="Pfam" id="PF00512">
    <property type="entry name" value="HisKA"/>
    <property type="match status" value="1"/>
</dbReference>
<dbReference type="CDD" id="cd00082">
    <property type="entry name" value="HisKA"/>
    <property type="match status" value="1"/>
</dbReference>
<protein>
    <recommendedName>
        <fullName evidence="2">histidine kinase</fullName>
        <ecNumber evidence="2">2.7.13.3</ecNumber>
    </recommendedName>
</protein>
<dbReference type="SMART" id="SM00388">
    <property type="entry name" value="HisKA"/>
    <property type="match status" value="1"/>
</dbReference>
<proteinExistence type="predicted"/>
<feature type="domain" description="PAC" evidence="8">
    <location>
        <begin position="196"/>
        <end position="246"/>
    </location>
</feature>
<dbReference type="Pfam" id="PF02518">
    <property type="entry name" value="HATPase_c"/>
    <property type="match status" value="1"/>
</dbReference>
<dbReference type="InterPro" id="IPR003661">
    <property type="entry name" value="HisK_dim/P_dom"/>
</dbReference>
<evidence type="ECO:0000256" key="5">
    <source>
        <dbReference type="PROSITE-ProRule" id="PRU00169"/>
    </source>
</evidence>
<keyword evidence="3 9" id="KW-0808">Transferase</keyword>
<organism evidence="9 10">
    <name type="scientific">Microcoleus asticus IPMA8</name>
    <dbReference type="NCBI Taxonomy" id="2563858"/>
    <lineage>
        <taxon>Bacteria</taxon>
        <taxon>Bacillati</taxon>
        <taxon>Cyanobacteriota</taxon>
        <taxon>Cyanophyceae</taxon>
        <taxon>Oscillatoriophycideae</taxon>
        <taxon>Oscillatoriales</taxon>
        <taxon>Microcoleaceae</taxon>
        <taxon>Microcoleus</taxon>
        <taxon>Microcoleus asticus</taxon>
    </lineage>
</organism>
<dbReference type="CDD" id="cd00156">
    <property type="entry name" value="REC"/>
    <property type="match status" value="1"/>
</dbReference>
<dbReference type="EC" id="2.7.13.3" evidence="2"/>
<sequence length="491" mass="55323">MVHILVIDDNPTDRLLVKRELERQFSQLQITEIGDDRLFGEALKRGGFDLVITDYQLRWTNGLDVLKTIKASYPECPIVMFTNTGNEEIAVEAMKSGLDDYIIKSPKHYVRLCVAVRAAIDRVAAWKRVARLENQLNSLLECLNVGVFRATSEGKLLESNQAFLHLFDASNLADVQGIYRQQLFLQPLDSGESRSQNLEITFPLADGRVKWIRFTQYLYTAEGESTIEGLVEDVTELKLAELALRQFNETLEDRVRERTAELEEVNAQLESFTYSVSHDLRAPLRGILFFAEILLQDKASELDATAQDYLYRMTDAASLMNTLIENLLDYSRLSKANLPIKAISLNLIVARSIAQLEAEVSQKQARITVVEPLPAVLAHPPTLVQVLANLLSNAIKFVQPGIEPQVRVYAEAEEEYIYLWVEDNGIGIAEEFHDRIFGLFDRLHGQEVYPGTGIGLALARKGVDRMGGAIGLESTLGTGTRFWVKLRKCDF</sequence>
<dbReference type="InterPro" id="IPR000700">
    <property type="entry name" value="PAS-assoc_C"/>
</dbReference>
<dbReference type="EMBL" id="SRRZ01000107">
    <property type="protein sequence ID" value="NQE36984.1"/>
    <property type="molecule type" value="Genomic_DNA"/>
</dbReference>
<evidence type="ECO:0000256" key="1">
    <source>
        <dbReference type="ARBA" id="ARBA00000085"/>
    </source>
</evidence>
<keyword evidence="10" id="KW-1185">Reference proteome</keyword>
<evidence type="ECO:0000259" key="6">
    <source>
        <dbReference type="PROSITE" id="PS50109"/>
    </source>
</evidence>
<dbReference type="InterPro" id="IPR050351">
    <property type="entry name" value="BphY/WalK/GraS-like"/>
</dbReference>
<evidence type="ECO:0000259" key="7">
    <source>
        <dbReference type="PROSITE" id="PS50110"/>
    </source>
</evidence>
<dbReference type="PANTHER" id="PTHR42878">
    <property type="entry name" value="TWO-COMPONENT HISTIDINE KINASE"/>
    <property type="match status" value="1"/>
</dbReference>
<evidence type="ECO:0000256" key="2">
    <source>
        <dbReference type="ARBA" id="ARBA00012438"/>
    </source>
</evidence>
<dbReference type="InterPro" id="IPR003594">
    <property type="entry name" value="HATPase_dom"/>
</dbReference>
<dbReference type="RefSeq" id="WP_216670672.1">
    <property type="nucleotide sequence ID" value="NZ_CAWPPK010000010.1"/>
</dbReference>
<dbReference type="Pfam" id="PF00072">
    <property type="entry name" value="Response_reg"/>
    <property type="match status" value="1"/>
</dbReference>
<evidence type="ECO:0000313" key="9">
    <source>
        <dbReference type="EMBL" id="NQE36984.1"/>
    </source>
</evidence>
<dbReference type="SMART" id="SM00448">
    <property type="entry name" value="REC"/>
    <property type="match status" value="1"/>
</dbReference>
<dbReference type="PROSITE" id="PS50113">
    <property type="entry name" value="PAC"/>
    <property type="match status" value="1"/>
</dbReference>